<dbReference type="RefSeq" id="WP_013843616.1">
    <property type="nucleotide sequence ID" value="NC_015589.1"/>
</dbReference>
<accession>F6DP41</accession>
<evidence type="ECO:0000256" key="7">
    <source>
        <dbReference type="ARBA" id="ARBA00023136"/>
    </source>
</evidence>
<feature type="transmembrane region" description="Helical" evidence="8">
    <location>
        <begin position="148"/>
        <end position="173"/>
    </location>
</feature>
<dbReference type="KEGG" id="dru:Desru_3670"/>
<evidence type="ECO:0000256" key="8">
    <source>
        <dbReference type="RuleBase" id="RU361157"/>
    </source>
</evidence>
<dbReference type="EMBL" id="CP002780">
    <property type="protein sequence ID" value="AEG61870.1"/>
    <property type="molecule type" value="Genomic_DNA"/>
</dbReference>
<keyword evidence="3 8" id="KW-0813">Transport</keyword>
<dbReference type="AlphaFoldDB" id="F6DP41"/>
<evidence type="ECO:0000259" key="9">
    <source>
        <dbReference type="PROSITE" id="PS51012"/>
    </source>
</evidence>
<keyword evidence="6 8" id="KW-1133">Transmembrane helix</keyword>
<dbReference type="Proteomes" id="UP000009234">
    <property type="component" value="Chromosome"/>
</dbReference>
<organism evidence="10 11">
    <name type="scientific">Desulforamulus ruminis (strain ATCC 23193 / DSM 2154 / NCIMB 8452 / DL)</name>
    <name type="common">Desulfotomaculum ruminis</name>
    <dbReference type="NCBI Taxonomy" id="696281"/>
    <lineage>
        <taxon>Bacteria</taxon>
        <taxon>Bacillati</taxon>
        <taxon>Bacillota</taxon>
        <taxon>Clostridia</taxon>
        <taxon>Eubacteriales</taxon>
        <taxon>Peptococcaceae</taxon>
        <taxon>Desulforamulus</taxon>
    </lineage>
</organism>
<evidence type="ECO:0000256" key="3">
    <source>
        <dbReference type="ARBA" id="ARBA00022448"/>
    </source>
</evidence>
<dbReference type="InterPro" id="IPR047817">
    <property type="entry name" value="ABC2_TM_bact-type"/>
</dbReference>
<dbReference type="Pfam" id="PF01061">
    <property type="entry name" value="ABC2_membrane"/>
    <property type="match status" value="1"/>
</dbReference>
<feature type="transmembrane region" description="Helical" evidence="8">
    <location>
        <begin position="34"/>
        <end position="55"/>
    </location>
</feature>
<gene>
    <name evidence="10" type="ordered locus">Desru_3670</name>
</gene>
<evidence type="ECO:0000256" key="5">
    <source>
        <dbReference type="ARBA" id="ARBA00022692"/>
    </source>
</evidence>
<evidence type="ECO:0000256" key="1">
    <source>
        <dbReference type="ARBA" id="ARBA00004651"/>
    </source>
</evidence>
<comment type="similarity">
    <text evidence="2 8">Belongs to the ABC-2 integral membrane protein family.</text>
</comment>
<dbReference type="OrthoDB" id="9786910at2"/>
<reference evidence="11" key="1">
    <citation type="submission" date="2011-05" db="EMBL/GenBank/DDBJ databases">
        <title>Complete sequence of Desulfotomaculum ruminis DSM 2154.</title>
        <authorList>
            <person name="Lucas S."/>
            <person name="Copeland A."/>
            <person name="Lapidus A."/>
            <person name="Cheng J.-F."/>
            <person name="Goodwin L."/>
            <person name="Pitluck S."/>
            <person name="Lu M."/>
            <person name="Detter J.C."/>
            <person name="Han C."/>
            <person name="Tapia R."/>
            <person name="Land M."/>
            <person name="Hauser L."/>
            <person name="Kyrpides N."/>
            <person name="Ivanova N."/>
            <person name="Mikhailova N."/>
            <person name="Pagani I."/>
            <person name="Stams A.J.M."/>
            <person name="Plugge C.M."/>
            <person name="Muyzer G."/>
            <person name="Kuever J."/>
            <person name="Parshina S.N."/>
            <person name="Ivanova A.E."/>
            <person name="Nazina T.N."/>
            <person name="Brambilla E."/>
            <person name="Spring S."/>
            <person name="Klenk H.-P."/>
            <person name="Woyke T."/>
        </authorList>
    </citation>
    <scope>NUCLEOTIDE SEQUENCE [LARGE SCALE GENOMIC DNA]</scope>
    <source>
        <strain evidence="11">ATCC 23193 / DSM 2154 / NCIB 8452 / DL</strain>
    </source>
</reference>
<dbReference type="GO" id="GO:0005886">
    <property type="term" value="C:plasma membrane"/>
    <property type="evidence" value="ECO:0007669"/>
    <property type="project" value="UniProtKB-SubCell"/>
</dbReference>
<dbReference type="STRING" id="696281.Desru_3670"/>
<feature type="transmembrane region" description="Helical" evidence="8">
    <location>
        <begin position="111"/>
        <end position="136"/>
    </location>
</feature>
<sequence length="264" mass="30223">MFTIFKALWNYRQFICGLVVRDFQGRYMNSVLGAIWSILNPLAQILVYTLIFSQVMRAKLPGLDDTLAYSIYICSGIITWQFFSEVLLRSINIFIEQGGLLKKASFPRSSLPVYVFLSGGINFLIIFMLFLIFLLVTDRLPGLSIIALFPLVIIQISLAVGLGIFLGTLNVFFRDVGQAMGIILQFWFWLTPIVYPFKVIPEKFVSLLYFNPLFPIVRSYQEIFLNNSWPDWGAMLPAIGLAFLFLVLGYLTFTKLDKEMVDEL</sequence>
<evidence type="ECO:0000256" key="4">
    <source>
        <dbReference type="ARBA" id="ARBA00022475"/>
    </source>
</evidence>
<feature type="domain" description="ABC transmembrane type-2" evidence="9">
    <location>
        <begin position="32"/>
        <end position="256"/>
    </location>
</feature>
<protein>
    <recommendedName>
        <fullName evidence="8">Transport permease protein</fullName>
    </recommendedName>
</protein>
<feature type="transmembrane region" description="Helical" evidence="8">
    <location>
        <begin position="232"/>
        <end position="253"/>
    </location>
</feature>
<dbReference type="HOGENOM" id="CLU_060703_1_1_9"/>
<keyword evidence="11" id="KW-1185">Reference proteome</keyword>
<proteinExistence type="inferred from homology"/>
<evidence type="ECO:0000256" key="2">
    <source>
        <dbReference type="ARBA" id="ARBA00007783"/>
    </source>
</evidence>
<evidence type="ECO:0000313" key="11">
    <source>
        <dbReference type="Proteomes" id="UP000009234"/>
    </source>
</evidence>
<evidence type="ECO:0000256" key="6">
    <source>
        <dbReference type="ARBA" id="ARBA00022989"/>
    </source>
</evidence>
<keyword evidence="5 8" id="KW-0812">Transmembrane</keyword>
<dbReference type="PROSITE" id="PS51012">
    <property type="entry name" value="ABC_TM2"/>
    <property type="match status" value="1"/>
</dbReference>
<name>F6DP41_DESRL</name>
<reference evidence="10 11" key="2">
    <citation type="journal article" date="2012" name="Stand. Genomic Sci.">
        <title>Complete genome sequence of the sulfate-reducing firmicute Desulfotomaculum ruminis type strain (DL(T)).</title>
        <authorList>
            <person name="Spring S."/>
            <person name="Visser M."/>
            <person name="Lu M."/>
            <person name="Copeland A."/>
            <person name="Lapidus A."/>
            <person name="Lucas S."/>
            <person name="Cheng J.F."/>
            <person name="Han C."/>
            <person name="Tapia R."/>
            <person name="Goodwin L.A."/>
            <person name="Pitluck S."/>
            <person name="Ivanova N."/>
            <person name="Land M."/>
            <person name="Hauser L."/>
            <person name="Larimer F."/>
            <person name="Rohde M."/>
            <person name="Goker M."/>
            <person name="Detter J.C."/>
            <person name="Kyrpides N.C."/>
            <person name="Woyke T."/>
            <person name="Schaap P.J."/>
            <person name="Plugge C.M."/>
            <person name="Muyzer G."/>
            <person name="Kuever J."/>
            <person name="Pereira I.A."/>
            <person name="Parshina S.N."/>
            <person name="Bernier-Latmani R."/>
            <person name="Stams A.J."/>
            <person name="Klenk H.P."/>
        </authorList>
    </citation>
    <scope>NUCLEOTIDE SEQUENCE [LARGE SCALE GENOMIC DNA]</scope>
    <source>
        <strain evidence="11">ATCC 23193 / DSM 2154 / NCIB 8452 / DL</strain>
    </source>
</reference>
<feature type="transmembrane region" description="Helical" evidence="8">
    <location>
        <begin position="67"/>
        <end position="91"/>
    </location>
</feature>
<dbReference type="GO" id="GO:0140359">
    <property type="term" value="F:ABC-type transporter activity"/>
    <property type="evidence" value="ECO:0007669"/>
    <property type="project" value="InterPro"/>
</dbReference>
<dbReference type="PANTHER" id="PTHR30413:SF10">
    <property type="entry name" value="CAPSULE POLYSACCHARIDE EXPORT INNER-MEMBRANE PROTEIN CTRC"/>
    <property type="match status" value="1"/>
</dbReference>
<feature type="transmembrane region" description="Helical" evidence="8">
    <location>
        <begin position="179"/>
        <end position="197"/>
    </location>
</feature>
<dbReference type="PANTHER" id="PTHR30413">
    <property type="entry name" value="INNER MEMBRANE TRANSPORT PERMEASE"/>
    <property type="match status" value="1"/>
</dbReference>
<comment type="subcellular location">
    <subcellularLocation>
        <location evidence="1 8">Cell membrane</location>
        <topology evidence="1 8">Multi-pass membrane protein</topology>
    </subcellularLocation>
</comment>
<evidence type="ECO:0000313" key="10">
    <source>
        <dbReference type="EMBL" id="AEG61870.1"/>
    </source>
</evidence>
<dbReference type="GO" id="GO:0015920">
    <property type="term" value="P:lipopolysaccharide transport"/>
    <property type="evidence" value="ECO:0007669"/>
    <property type="project" value="TreeGrafter"/>
</dbReference>
<dbReference type="InterPro" id="IPR013525">
    <property type="entry name" value="ABC2_TM"/>
</dbReference>
<keyword evidence="7 8" id="KW-0472">Membrane</keyword>
<dbReference type="eggNOG" id="COG1682">
    <property type="taxonomic scope" value="Bacteria"/>
</dbReference>
<keyword evidence="4 8" id="KW-1003">Cell membrane</keyword>